<dbReference type="Gene3D" id="1.20.120.670">
    <property type="entry name" value="N-acetyl-b-d-glucoasminidase"/>
    <property type="match status" value="1"/>
</dbReference>
<dbReference type="Pfam" id="PF18088">
    <property type="entry name" value="Glyco_H_20C_C"/>
    <property type="match status" value="1"/>
</dbReference>
<dbReference type="InterPro" id="IPR041063">
    <property type="entry name" value="Glyco_H_20C_C"/>
</dbReference>
<proteinExistence type="inferred from homology"/>
<protein>
    <submittedName>
        <fullName evidence="6">Beta-N-acetylhexosaminidase</fullName>
    </submittedName>
</protein>
<evidence type="ECO:0000256" key="2">
    <source>
        <dbReference type="ARBA" id="ARBA00022801"/>
    </source>
</evidence>
<dbReference type="Pfam" id="PF00728">
    <property type="entry name" value="Glyco_hydro_20"/>
    <property type="match status" value="1"/>
</dbReference>
<accession>A0ABY5S5P6</accession>
<dbReference type="Proteomes" id="UP001057877">
    <property type="component" value="Chromosome"/>
</dbReference>
<evidence type="ECO:0000256" key="1">
    <source>
        <dbReference type="ARBA" id="ARBA00006285"/>
    </source>
</evidence>
<dbReference type="SUPFAM" id="SSF51445">
    <property type="entry name" value="(Trans)glycosidases"/>
    <property type="match status" value="1"/>
</dbReference>
<dbReference type="Gene3D" id="3.20.20.80">
    <property type="entry name" value="Glycosidases"/>
    <property type="match status" value="1"/>
</dbReference>
<feature type="coiled-coil region" evidence="3">
    <location>
        <begin position="584"/>
        <end position="611"/>
    </location>
</feature>
<dbReference type="InterPro" id="IPR038901">
    <property type="entry name" value="HEXDC-like"/>
</dbReference>
<dbReference type="PANTHER" id="PTHR21040:SF8">
    <property type="entry name" value="BCDNA.GH04120"/>
    <property type="match status" value="1"/>
</dbReference>
<feature type="domain" description="Glycoside hydrolase family 20 catalytic" evidence="4">
    <location>
        <begin position="87"/>
        <end position="272"/>
    </location>
</feature>
<keyword evidence="2" id="KW-0378">Hydrolase</keyword>
<evidence type="ECO:0000259" key="5">
    <source>
        <dbReference type="Pfam" id="PF18088"/>
    </source>
</evidence>
<name>A0ABY5S5P6_9BACL</name>
<dbReference type="RefSeq" id="WP_258384896.1">
    <property type="nucleotide sequence ID" value="NZ_CP091430.1"/>
</dbReference>
<keyword evidence="7" id="KW-1185">Reference proteome</keyword>
<evidence type="ECO:0000256" key="3">
    <source>
        <dbReference type="SAM" id="Coils"/>
    </source>
</evidence>
<keyword evidence="3" id="KW-0175">Coiled coil</keyword>
<evidence type="ECO:0000259" key="4">
    <source>
        <dbReference type="Pfam" id="PF00728"/>
    </source>
</evidence>
<dbReference type="InterPro" id="IPR015883">
    <property type="entry name" value="Glyco_hydro_20_cat"/>
</dbReference>
<feature type="domain" description="Glycoside Hydrolase 20C C-terminal" evidence="5">
    <location>
        <begin position="423"/>
        <end position="611"/>
    </location>
</feature>
<sequence>MKLFFHGDVAEVVAGISELAAILRIELCESGIPVEVVNRKGPLKISLENGQGRIEFAESIHFFRALGLFVEYSRRQDRFQFKEQPRFDFNGPMLDVSRNAVLKRSTIKQMMRYMALMGLNGLMLYTEDTYEVPDKPYFGYMRGRYTDGELKELDDYAALFGIEMVPCIQTLAHLAQALKWSFAAKIRDSGDTLLVGEPQTYAFIEEMIVAASAPFRTKRIHIGMDEAYGLGLGRYLTLHGYRERFDVMNEHLARVLDITRKHGLKPMIWSDMPFHFLSNDPNAFHYPLNVDFSPDKLAQIPNDVQFVYWDYGQRDQLVYERLIEKHKEFGSVPVFAGGIHIWGSMSPNNGKTWMITHPALLACKAQGVREVLATAWGDNGQETNHLAMLPGLQLFAEHGYTDEVNDGKLRSRFAACTGLDLFDELIALKYMDETPGVSEGNHYMANPSKYLLWQDVLIGLFDKHVEGTPENELPDHYEKLQEKWRACKVKAGSPFDALFEFYEKLSGVLAVKSTLGLVLTRLYRDDRKEELKDAAQSCLPDLYRRMDELRIAHRRIWMLTNKPFGWEVLDIRYGGMLARISTAIDRLLDYAEGREESLEELEAERLLFEAELPETPITISAPGYLRIASASPLS</sequence>
<organism evidence="6 7">
    <name type="scientific">Paenibacillus spongiae</name>
    <dbReference type="NCBI Taxonomy" id="2909671"/>
    <lineage>
        <taxon>Bacteria</taxon>
        <taxon>Bacillati</taxon>
        <taxon>Bacillota</taxon>
        <taxon>Bacilli</taxon>
        <taxon>Bacillales</taxon>
        <taxon>Paenibacillaceae</taxon>
        <taxon>Paenibacillus</taxon>
    </lineage>
</organism>
<evidence type="ECO:0000313" key="6">
    <source>
        <dbReference type="EMBL" id="UVI28808.1"/>
    </source>
</evidence>
<dbReference type="InterPro" id="IPR017853">
    <property type="entry name" value="GH"/>
</dbReference>
<reference evidence="6" key="1">
    <citation type="submission" date="2022-01" db="EMBL/GenBank/DDBJ databases">
        <title>Paenibacillus spongiae sp. nov., isolated from marine sponge.</title>
        <authorList>
            <person name="Li Z."/>
            <person name="Zhang M."/>
        </authorList>
    </citation>
    <scope>NUCLEOTIDE SEQUENCE</scope>
    <source>
        <strain evidence="6">PHS-Z3</strain>
    </source>
</reference>
<gene>
    <name evidence="6" type="ORF">L1F29_25710</name>
</gene>
<dbReference type="EMBL" id="CP091430">
    <property type="protein sequence ID" value="UVI28808.1"/>
    <property type="molecule type" value="Genomic_DNA"/>
</dbReference>
<dbReference type="PANTHER" id="PTHR21040">
    <property type="entry name" value="BCDNA.GH04120"/>
    <property type="match status" value="1"/>
</dbReference>
<dbReference type="CDD" id="cd06565">
    <property type="entry name" value="GH20_GcnA-like"/>
    <property type="match status" value="1"/>
</dbReference>
<evidence type="ECO:0000313" key="7">
    <source>
        <dbReference type="Proteomes" id="UP001057877"/>
    </source>
</evidence>
<comment type="similarity">
    <text evidence="1">Belongs to the glycosyl hydrolase 20 family.</text>
</comment>